<dbReference type="RefSeq" id="WP_069966272.1">
    <property type="nucleotide sequence ID" value="NZ_CM124774.1"/>
</dbReference>
<evidence type="ECO:0000256" key="1">
    <source>
        <dbReference type="ARBA" id="ARBA00009820"/>
    </source>
</evidence>
<dbReference type="InterPro" id="IPR011042">
    <property type="entry name" value="6-blade_b-propeller_TolB-like"/>
</dbReference>
<dbReference type="EMBL" id="MJGC01000041">
    <property type="protein sequence ID" value="OEJ76114.1"/>
    <property type="molecule type" value="Genomic_DNA"/>
</dbReference>
<dbReference type="PANTHER" id="PTHR36842">
    <property type="entry name" value="PROTEIN TOLB HOMOLOG"/>
    <property type="match status" value="1"/>
</dbReference>
<accession>A0A1E5QND4</accession>
<evidence type="ECO:0000313" key="2">
    <source>
        <dbReference type="EMBL" id="OEJ76114.1"/>
    </source>
</evidence>
<dbReference type="AlphaFoldDB" id="A0A1E5QND4"/>
<comment type="caution">
    <text evidence="2">The sequence shown here is derived from an EMBL/GenBank/DDBJ whole genome shotgun (WGS) entry which is preliminary data.</text>
</comment>
<name>A0A1E5QND4_9CYAN</name>
<organism evidence="2">
    <name type="scientific">Desertifilum tharense IPPAS B-1220</name>
    <dbReference type="NCBI Taxonomy" id="1781255"/>
    <lineage>
        <taxon>Bacteria</taxon>
        <taxon>Bacillati</taxon>
        <taxon>Cyanobacteriota</taxon>
        <taxon>Cyanophyceae</taxon>
        <taxon>Desertifilales</taxon>
        <taxon>Desertifilaceae</taxon>
        <taxon>Desertifilum</taxon>
    </lineage>
</organism>
<dbReference type="PROSITE" id="PS51257">
    <property type="entry name" value="PROKAR_LIPOPROTEIN"/>
    <property type="match status" value="1"/>
</dbReference>
<comment type="similarity">
    <text evidence="1">Belongs to the TolB family.</text>
</comment>
<dbReference type="SUPFAM" id="SSF82171">
    <property type="entry name" value="DPP6 N-terminal domain-like"/>
    <property type="match status" value="1"/>
</dbReference>
<dbReference type="STRING" id="1781255.BH720_06040"/>
<dbReference type="InterPro" id="IPR011659">
    <property type="entry name" value="WD40"/>
</dbReference>
<reference evidence="2" key="1">
    <citation type="submission" date="2016-09" db="EMBL/GenBank/DDBJ databases">
        <title>Draft genome of thermotolerant cyanobacterium Desertifilum sp. strain IPPAS B-1220.</title>
        <authorList>
            <person name="Sinetova M.A."/>
            <person name="Bolakhan K."/>
            <person name="Zayadan B.K."/>
            <person name="Mironov K.S."/>
            <person name="Ustinova V."/>
            <person name="Kupriyanova E.V."/>
            <person name="Sidorov R.A."/>
            <person name="Skrypnik A.N."/>
            <person name="Gogoleva N.E."/>
            <person name="Gogolev Y.V."/>
            <person name="Los D.A."/>
        </authorList>
    </citation>
    <scope>NUCLEOTIDE SEQUENCE [LARGE SCALE GENOMIC DNA]</scope>
    <source>
        <strain evidence="2">IPPAS B-1220</strain>
    </source>
</reference>
<proteinExistence type="inferred from homology"/>
<dbReference type="Gene3D" id="2.120.10.30">
    <property type="entry name" value="TolB, C-terminal domain"/>
    <property type="match status" value="1"/>
</dbReference>
<gene>
    <name evidence="2" type="ORF">BH720_06040</name>
</gene>
<dbReference type="PANTHER" id="PTHR36842:SF1">
    <property type="entry name" value="PROTEIN TOLB"/>
    <property type="match status" value="1"/>
</dbReference>
<dbReference type="Pfam" id="PF07676">
    <property type="entry name" value="PD40"/>
    <property type="match status" value="2"/>
</dbReference>
<protein>
    <submittedName>
        <fullName evidence="2">Tol biopolymer transporter periplasmic protein</fullName>
    </submittedName>
</protein>
<sequence length="174" mass="19183">MKRVIVLSTLAMTSLLSGCVGYPRLLAEPFDPGGRSLNSISEDSSPRVAGRFVVLTSDRRFSQDVYLYDLQERRLVDLPGLNSLDAIASSPDVSEDGRYIVFAASRQGRSDIYIYDRSIRQLRNLTSDLQMTVRNPTLSADGSTIAFEADANGQWDIFVYDRSGRPIVGPGAMP</sequence>